<dbReference type="SMART" id="SM00342">
    <property type="entry name" value="HTH_ARAC"/>
    <property type="match status" value="1"/>
</dbReference>
<evidence type="ECO:0000256" key="2">
    <source>
        <dbReference type="ARBA" id="ARBA00023125"/>
    </source>
</evidence>
<keyword evidence="6" id="KW-1185">Reference proteome</keyword>
<dbReference type="PROSITE" id="PS01124">
    <property type="entry name" value="HTH_ARAC_FAMILY_2"/>
    <property type="match status" value="1"/>
</dbReference>
<dbReference type="GO" id="GO:0003700">
    <property type="term" value="F:DNA-binding transcription factor activity"/>
    <property type="evidence" value="ECO:0007669"/>
    <property type="project" value="InterPro"/>
</dbReference>
<organism evidence="5 6">
    <name type="scientific">Spirosoma validum</name>
    <dbReference type="NCBI Taxonomy" id="2771355"/>
    <lineage>
        <taxon>Bacteria</taxon>
        <taxon>Pseudomonadati</taxon>
        <taxon>Bacteroidota</taxon>
        <taxon>Cytophagia</taxon>
        <taxon>Cytophagales</taxon>
        <taxon>Cytophagaceae</taxon>
        <taxon>Spirosoma</taxon>
    </lineage>
</organism>
<evidence type="ECO:0000256" key="1">
    <source>
        <dbReference type="ARBA" id="ARBA00023015"/>
    </source>
</evidence>
<keyword evidence="3" id="KW-0804">Transcription</keyword>
<proteinExistence type="predicted"/>
<evidence type="ECO:0000313" key="6">
    <source>
        <dbReference type="Proteomes" id="UP000653797"/>
    </source>
</evidence>
<evidence type="ECO:0000256" key="3">
    <source>
        <dbReference type="ARBA" id="ARBA00023163"/>
    </source>
</evidence>
<dbReference type="InterPro" id="IPR018060">
    <property type="entry name" value="HTH_AraC"/>
</dbReference>
<dbReference type="RefSeq" id="WP_191043081.1">
    <property type="nucleotide sequence ID" value="NZ_JACXAA010000023.1"/>
</dbReference>
<evidence type="ECO:0000259" key="4">
    <source>
        <dbReference type="PROSITE" id="PS01124"/>
    </source>
</evidence>
<evidence type="ECO:0000313" key="5">
    <source>
        <dbReference type="EMBL" id="MBD2757457.1"/>
    </source>
</evidence>
<dbReference type="InterPro" id="IPR009057">
    <property type="entry name" value="Homeodomain-like_sf"/>
</dbReference>
<dbReference type="InterPro" id="IPR050204">
    <property type="entry name" value="AraC_XylS_family_regulators"/>
</dbReference>
<keyword evidence="1" id="KW-0805">Transcription regulation</keyword>
<protein>
    <submittedName>
        <fullName evidence="5">Helix-turn-helix transcriptional regulator</fullName>
    </submittedName>
</protein>
<dbReference type="Proteomes" id="UP000653797">
    <property type="component" value="Unassembled WGS sequence"/>
</dbReference>
<gene>
    <name evidence="5" type="ORF">IC230_31600</name>
</gene>
<comment type="caution">
    <text evidence="5">The sequence shown here is derived from an EMBL/GenBank/DDBJ whole genome shotgun (WGS) entry which is preliminary data.</text>
</comment>
<dbReference type="EMBL" id="JACXAA010000023">
    <property type="protein sequence ID" value="MBD2757457.1"/>
    <property type="molecule type" value="Genomic_DNA"/>
</dbReference>
<dbReference type="Pfam" id="PF12833">
    <property type="entry name" value="HTH_18"/>
    <property type="match status" value="1"/>
</dbReference>
<dbReference type="Gene3D" id="1.10.10.60">
    <property type="entry name" value="Homeodomain-like"/>
    <property type="match status" value="1"/>
</dbReference>
<sequence>MDADPLFLTQKPNNQFLATLVDYYFYVDVDRTQQGLDQELIIPCPRITFGYFFNYPFTATNHTLNQSATVNMAISRISTQQITVQPQTDRVKIIGAHVQPHCLAYLTKQPVSSMPWLINTTELFQTTATDFQQRIERCRQPEQMFNEVERVFLDNMMIRDLSLITKAIELIEKSAGTIPITQLAHQLDVSERTIRSQFQDHVGCSPKEYIRLVRLQQVAYQLRHSPDSLTDIAYKNDYFDQAHFIHEVKDITGMSPGQLRKQIPTLRFLQF</sequence>
<keyword evidence="2" id="KW-0238">DNA-binding</keyword>
<accession>A0A927B942</accession>
<dbReference type="SUPFAM" id="SSF46689">
    <property type="entry name" value="Homeodomain-like"/>
    <property type="match status" value="2"/>
</dbReference>
<dbReference type="PANTHER" id="PTHR46796:SF13">
    <property type="entry name" value="HTH-TYPE TRANSCRIPTIONAL ACTIVATOR RHAS"/>
    <property type="match status" value="1"/>
</dbReference>
<reference evidence="5" key="1">
    <citation type="submission" date="2020-09" db="EMBL/GenBank/DDBJ databases">
        <authorList>
            <person name="Kim M.K."/>
        </authorList>
    </citation>
    <scope>NUCLEOTIDE SEQUENCE</scope>
    <source>
        <strain evidence="5">BT704</strain>
    </source>
</reference>
<feature type="domain" description="HTH araC/xylS-type" evidence="4">
    <location>
        <begin position="165"/>
        <end position="262"/>
    </location>
</feature>
<name>A0A927B942_9BACT</name>
<dbReference type="AlphaFoldDB" id="A0A927B942"/>
<dbReference type="GO" id="GO:0043565">
    <property type="term" value="F:sequence-specific DNA binding"/>
    <property type="evidence" value="ECO:0007669"/>
    <property type="project" value="InterPro"/>
</dbReference>
<dbReference type="PANTHER" id="PTHR46796">
    <property type="entry name" value="HTH-TYPE TRANSCRIPTIONAL ACTIVATOR RHAS-RELATED"/>
    <property type="match status" value="1"/>
</dbReference>